<dbReference type="HAMAP" id="MF_00158">
    <property type="entry name" value="PanC"/>
    <property type="match status" value="1"/>
</dbReference>
<evidence type="ECO:0000256" key="2">
    <source>
        <dbReference type="ARBA" id="ARBA00009256"/>
    </source>
</evidence>
<evidence type="ECO:0000256" key="5">
    <source>
        <dbReference type="ARBA" id="ARBA00022598"/>
    </source>
</evidence>
<dbReference type="Gene3D" id="3.30.1300.10">
    <property type="entry name" value="Pantoate-beta-alanine ligase, C-terminal domain"/>
    <property type="match status" value="1"/>
</dbReference>
<evidence type="ECO:0000313" key="12">
    <source>
        <dbReference type="EMBL" id="KAA6407767.1"/>
    </source>
</evidence>
<dbReference type="InterPro" id="IPR042176">
    <property type="entry name" value="Pantoate_ligase_C"/>
</dbReference>
<evidence type="ECO:0000256" key="3">
    <source>
        <dbReference type="ARBA" id="ARBA00012219"/>
    </source>
</evidence>
<evidence type="ECO:0000256" key="6">
    <source>
        <dbReference type="ARBA" id="ARBA00022655"/>
    </source>
</evidence>
<comment type="caution">
    <text evidence="12">The sequence shown here is derived from an EMBL/GenBank/DDBJ whole genome shotgun (WGS) entry which is preliminary data.</text>
</comment>
<dbReference type="Pfam" id="PF02569">
    <property type="entry name" value="Pantoate_ligase"/>
    <property type="match status" value="1"/>
</dbReference>
<organism evidence="12 13">
    <name type="scientific">Lasallia pustulata</name>
    <dbReference type="NCBI Taxonomy" id="136370"/>
    <lineage>
        <taxon>Eukaryota</taxon>
        <taxon>Fungi</taxon>
        <taxon>Dikarya</taxon>
        <taxon>Ascomycota</taxon>
        <taxon>Pezizomycotina</taxon>
        <taxon>Lecanoromycetes</taxon>
        <taxon>OSLEUM clade</taxon>
        <taxon>Umbilicariomycetidae</taxon>
        <taxon>Umbilicariales</taxon>
        <taxon>Umbilicariaceae</taxon>
        <taxon>Lasallia</taxon>
    </lineage>
</organism>
<accession>A0A5M8PEJ2</accession>
<evidence type="ECO:0000256" key="1">
    <source>
        <dbReference type="ARBA" id="ARBA00004990"/>
    </source>
</evidence>
<keyword evidence="5 12" id="KW-0436">Ligase</keyword>
<dbReference type="Proteomes" id="UP000324767">
    <property type="component" value="Unassembled WGS sequence"/>
</dbReference>
<evidence type="ECO:0000256" key="10">
    <source>
        <dbReference type="ARBA" id="ARBA00032806"/>
    </source>
</evidence>
<reference evidence="12 13" key="1">
    <citation type="submission" date="2019-09" db="EMBL/GenBank/DDBJ databases">
        <title>The hologenome of the rock-dwelling lichen Lasallia pustulata.</title>
        <authorList>
            <person name="Greshake Tzovaras B."/>
            <person name="Segers F."/>
            <person name="Bicker A."/>
            <person name="Dal Grande F."/>
            <person name="Otte J."/>
            <person name="Hankeln T."/>
            <person name="Schmitt I."/>
            <person name="Ebersberger I."/>
        </authorList>
    </citation>
    <scope>NUCLEOTIDE SEQUENCE [LARGE SCALE GENOMIC DNA]</scope>
    <source>
        <strain evidence="12">A1-1</strain>
    </source>
</reference>
<evidence type="ECO:0000256" key="7">
    <source>
        <dbReference type="ARBA" id="ARBA00022741"/>
    </source>
</evidence>
<dbReference type="FunFam" id="3.30.1300.10:FF:000002">
    <property type="entry name" value="Pantoate--beta-alanine ligase"/>
    <property type="match status" value="1"/>
</dbReference>
<dbReference type="InterPro" id="IPR014729">
    <property type="entry name" value="Rossmann-like_a/b/a_fold"/>
</dbReference>
<dbReference type="Gene3D" id="3.40.50.620">
    <property type="entry name" value="HUPs"/>
    <property type="match status" value="1"/>
</dbReference>
<dbReference type="GO" id="GO:0004592">
    <property type="term" value="F:pantoate-beta-alanine ligase activity"/>
    <property type="evidence" value="ECO:0007669"/>
    <property type="project" value="UniProtKB-EC"/>
</dbReference>
<protein>
    <recommendedName>
        <fullName evidence="4">Pantoate--beta-alanine ligase</fullName>
        <ecNumber evidence="3">6.3.2.1</ecNumber>
    </recommendedName>
    <alternativeName>
        <fullName evidence="10">Pantoate-activating enzyme</fullName>
    </alternativeName>
    <alternativeName>
        <fullName evidence="9">Pantothenate synthetase</fullName>
    </alternativeName>
</protein>
<dbReference type="EMBL" id="VXIT01000016">
    <property type="protein sequence ID" value="KAA6407767.1"/>
    <property type="molecule type" value="Genomic_DNA"/>
</dbReference>
<dbReference type="CDD" id="cd00560">
    <property type="entry name" value="PanC"/>
    <property type="match status" value="1"/>
</dbReference>
<dbReference type="InterPro" id="IPR003721">
    <property type="entry name" value="Pantoate_ligase"/>
</dbReference>
<dbReference type="PANTHER" id="PTHR21299">
    <property type="entry name" value="CYTIDYLATE KINASE/PANTOATE-BETA-ALANINE LIGASE"/>
    <property type="match status" value="1"/>
</dbReference>
<dbReference type="NCBIfam" id="TIGR00018">
    <property type="entry name" value="panC"/>
    <property type="match status" value="1"/>
</dbReference>
<evidence type="ECO:0000256" key="8">
    <source>
        <dbReference type="ARBA" id="ARBA00022840"/>
    </source>
</evidence>
<evidence type="ECO:0000256" key="4">
    <source>
        <dbReference type="ARBA" id="ARBA00015647"/>
    </source>
</evidence>
<dbReference type="SUPFAM" id="SSF52374">
    <property type="entry name" value="Nucleotidylyl transferase"/>
    <property type="match status" value="1"/>
</dbReference>
<dbReference type="FunFam" id="3.40.50.620:FF:000013">
    <property type="entry name" value="Pantothenate synthetase"/>
    <property type="match status" value="1"/>
</dbReference>
<dbReference type="AlphaFoldDB" id="A0A5M8PEJ2"/>
<dbReference type="EC" id="6.3.2.1" evidence="3"/>
<keyword evidence="7" id="KW-0547">Nucleotide-binding</keyword>
<dbReference type="GO" id="GO:0015940">
    <property type="term" value="P:pantothenate biosynthetic process"/>
    <property type="evidence" value="ECO:0007669"/>
    <property type="project" value="UniProtKB-UniPathway"/>
</dbReference>
<dbReference type="OrthoDB" id="2020436at2759"/>
<keyword evidence="8" id="KW-0067">ATP-binding</keyword>
<sequence length="369" mass="41367">MPFNLKKIPAKVEAFRYHIVKSSMPFSISRSIPELWRQRRELTRRKQTIGLVPTMGALHAGHISLIRQAARENNSVYVSIYVNPTQFGVKEDLNSYPRTWNNDIDILKELCQQFEHEHRDFQFMTVFAPDTTTMYPGLPPTSEIAGDGSFVTITPLATLLEGASRPVFFRGVATVVMKLLNIVQPDKVYFGQKDIQQTIIVTRMVEDFHVDTEVRVGPTIREEDGLAMSSRNVYLGKRRRAVGTVLWRALQAAAQAYAAGRTKRSELLEAAQQVISSMLESQRKLGPRKRALFEVDYISVAHPSFMTEVEDIDRREGAVLIGAIKMLPLEDVQKGEDAGLGDGVSPVRLIDNIILQGEGNVKSGDEVTP</sequence>
<evidence type="ECO:0000313" key="13">
    <source>
        <dbReference type="Proteomes" id="UP000324767"/>
    </source>
</evidence>
<keyword evidence="6" id="KW-0566">Pantothenate biosynthesis</keyword>
<proteinExistence type="inferred from homology"/>
<dbReference type="GO" id="GO:0005524">
    <property type="term" value="F:ATP binding"/>
    <property type="evidence" value="ECO:0007669"/>
    <property type="project" value="UniProtKB-KW"/>
</dbReference>
<comment type="catalytic activity">
    <reaction evidence="11">
        <text>(R)-pantoate + beta-alanine + ATP = (R)-pantothenate + AMP + diphosphate + H(+)</text>
        <dbReference type="Rhea" id="RHEA:10912"/>
        <dbReference type="ChEBI" id="CHEBI:15378"/>
        <dbReference type="ChEBI" id="CHEBI:15980"/>
        <dbReference type="ChEBI" id="CHEBI:29032"/>
        <dbReference type="ChEBI" id="CHEBI:30616"/>
        <dbReference type="ChEBI" id="CHEBI:33019"/>
        <dbReference type="ChEBI" id="CHEBI:57966"/>
        <dbReference type="ChEBI" id="CHEBI:456215"/>
        <dbReference type="EC" id="6.3.2.1"/>
    </reaction>
</comment>
<gene>
    <name evidence="12" type="ORF">FRX48_08605</name>
</gene>
<comment type="pathway">
    <text evidence="1">Cofactor biosynthesis; (R)-pantothenate biosynthesis; (R)-pantothenate from (R)-pantoate and beta-alanine: step 1/1.</text>
</comment>
<dbReference type="UniPathway" id="UPA00028">
    <property type="reaction ID" value="UER00005"/>
</dbReference>
<evidence type="ECO:0000256" key="9">
    <source>
        <dbReference type="ARBA" id="ARBA00029902"/>
    </source>
</evidence>
<name>A0A5M8PEJ2_9LECA</name>
<dbReference type="PANTHER" id="PTHR21299:SF1">
    <property type="entry name" value="PANTOATE--BETA-ALANINE LIGASE"/>
    <property type="match status" value="1"/>
</dbReference>
<comment type="similarity">
    <text evidence="2">Belongs to the pantothenate synthetase family.</text>
</comment>
<evidence type="ECO:0000256" key="11">
    <source>
        <dbReference type="ARBA" id="ARBA00048258"/>
    </source>
</evidence>